<evidence type="ECO:0000256" key="1">
    <source>
        <dbReference type="ARBA" id="ARBA00008532"/>
    </source>
</evidence>
<dbReference type="AlphaFoldDB" id="X1TG17"/>
<dbReference type="Gene3D" id="3.75.10.10">
    <property type="entry name" value="L-arginine/glycine Amidinotransferase, Chain A"/>
    <property type="match status" value="1"/>
</dbReference>
<dbReference type="GO" id="GO:0016403">
    <property type="term" value="F:dimethylargininase activity"/>
    <property type="evidence" value="ECO:0007669"/>
    <property type="project" value="TreeGrafter"/>
</dbReference>
<reference evidence="3" key="1">
    <citation type="journal article" date="2014" name="Front. Microbiol.">
        <title>High frequency of phylogenetically diverse reductive dehalogenase-homologous genes in deep subseafloor sedimentary metagenomes.</title>
        <authorList>
            <person name="Kawai M."/>
            <person name="Futagami T."/>
            <person name="Toyoda A."/>
            <person name="Takaki Y."/>
            <person name="Nishi S."/>
            <person name="Hori S."/>
            <person name="Arai W."/>
            <person name="Tsubouchi T."/>
            <person name="Morono Y."/>
            <person name="Uchiyama I."/>
            <person name="Ito T."/>
            <person name="Fujiyama A."/>
            <person name="Inagaki F."/>
            <person name="Takami H."/>
        </authorList>
    </citation>
    <scope>NUCLEOTIDE SEQUENCE</scope>
    <source>
        <strain evidence="3">Expedition CK06-06</strain>
    </source>
</reference>
<feature type="non-terminal residue" evidence="3">
    <location>
        <position position="1"/>
    </location>
</feature>
<evidence type="ECO:0000313" key="3">
    <source>
        <dbReference type="EMBL" id="GAI90311.1"/>
    </source>
</evidence>
<comment type="similarity">
    <text evidence="1">Belongs to the DDAH family.</text>
</comment>
<protein>
    <recommendedName>
        <fullName evidence="4">N(G),N(G)-dimethylarginine dimethylaminohydrolase</fullName>
    </recommendedName>
</protein>
<dbReference type="GO" id="GO:0016597">
    <property type="term" value="F:amino acid binding"/>
    <property type="evidence" value="ECO:0007669"/>
    <property type="project" value="TreeGrafter"/>
</dbReference>
<proteinExistence type="inferred from homology"/>
<keyword evidence="2" id="KW-0378">Hydrolase</keyword>
<evidence type="ECO:0008006" key="4">
    <source>
        <dbReference type="Google" id="ProtNLM"/>
    </source>
</evidence>
<organism evidence="3">
    <name type="scientific">marine sediment metagenome</name>
    <dbReference type="NCBI Taxonomy" id="412755"/>
    <lineage>
        <taxon>unclassified sequences</taxon>
        <taxon>metagenomes</taxon>
        <taxon>ecological metagenomes</taxon>
    </lineage>
</organism>
<comment type="caution">
    <text evidence="3">The sequence shown here is derived from an EMBL/GenBank/DDBJ whole genome shotgun (WGS) entry which is preliminary data.</text>
</comment>
<dbReference type="GO" id="GO:0045429">
    <property type="term" value="P:positive regulation of nitric oxide biosynthetic process"/>
    <property type="evidence" value="ECO:0007669"/>
    <property type="project" value="TreeGrafter"/>
</dbReference>
<dbReference type="InterPro" id="IPR033199">
    <property type="entry name" value="DDAH-like"/>
</dbReference>
<dbReference type="Pfam" id="PF19420">
    <property type="entry name" value="DDAH_eukar"/>
    <property type="match status" value="1"/>
</dbReference>
<dbReference type="PANTHER" id="PTHR12737:SF9">
    <property type="entry name" value="DIMETHYLARGININASE"/>
    <property type="match status" value="1"/>
</dbReference>
<name>X1TG17_9ZZZZ</name>
<dbReference type="EMBL" id="BARW01024297">
    <property type="protein sequence ID" value="GAI90311.1"/>
    <property type="molecule type" value="Genomic_DNA"/>
</dbReference>
<accession>X1TG17</accession>
<dbReference type="SUPFAM" id="SSF55909">
    <property type="entry name" value="Pentein"/>
    <property type="match status" value="1"/>
</dbReference>
<dbReference type="PANTHER" id="PTHR12737">
    <property type="entry name" value="DIMETHYLARGININE DIMETHYLAMINOHYDROLASE"/>
    <property type="match status" value="1"/>
</dbReference>
<sequence length="233" mass="26309">PELGKPDYEKALIQHNEYIRALKKCGVKVCVLEAIEKYPDSCFVEDVVVCTKKFAMIAKPGASSRKGEEKEIIKVIKKYYHDIEYIKEPGTLEGGDVMMVKDHFYIGLSKRTNREGAEQLIKALGKYGMSGSIVEISEMLHLKSGLAYLEDNVLLVAGEFINNLEFKKFNKIMIDEEETYSANCIRVNDYVLVPVGYPKTKEKIKTAGFKVIVVDTSEYRKVNGGLSCLSLRF</sequence>
<dbReference type="GO" id="GO:0000052">
    <property type="term" value="P:citrulline metabolic process"/>
    <property type="evidence" value="ECO:0007669"/>
    <property type="project" value="TreeGrafter"/>
</dbReference>
<dbReference type="GO" id="GO:0006525">
    <property type="term" value="P:arginine metabolic process"/>
    <property type="evidence" value="ECO:0007669"/>
    <property type="project" value="TreeGrafter"/>
</dbReference>
<gene>
    <name evidence="3" type="ORF">S12H4_40089</name>
</gene>
<evidence type="ECO:0000256" key="2">
    <source>
        <dbReference type="ARBA" id="ARBA00022801"/>
    </source>
</evidence>